<evidence type="ECO:0000256" key="2">
    <source>
        <dbReference type="ARBA" id="ARBA00022840"/>
    </source>
</evidence>
<name>A0ABN2CT06_9ACTN</name>
<feature type="domain" description="Orc1-like AAA ATPase" evidence="4">
    <location>
        <begin position="9"/>
        <end position="148"/>
    </location>
</feature>
<dbReference type="PANTHER" id="PTHR16305:SF35">
    <property type="entry name" value="TRANSCRIPTIONAL ACTIVATOR DOMAIN"/>
    <property type="match status" value="1"/>
</dbReference>
<evidence type="ECO:0000313" key="6">
    <source>
        <dbReference type="Proteomes" id="UP001500393"/>
    </source>
</evidence>
<gene>
    <name evidence="5" type="ORF">GCM10009789_15200</name>
</gene>
<feature type="compositionally biased region" description="Low complexity" evidence="3">
    <location>
        <begin position="572"/>
        <end position="584"/>
    </location>
</feature>
<dbReference type="Gene3D" id="1.25.40.10">
    <property type="entry name" value="Tetratricopeptide repeat domain"/>
    <property type="match status" value="1"/>
</dbReference>
<dbReference type="EMBL" id="BAAAOS010000014">
    <property type="protein sequence ID" value="GAA1563036.1"/>
    <property type="molecule type" value="Genomic_DNA"/>
</dbReference>
<keyword evidence="6" id="KW-1185">Reference proteome</keyword>
<comment type="caution">
    <text evidence="5">The sequence shown here is derived from an EMBL/GenBank/DDBJ whole genome shotgun (WGS) entry which is preliminary data.</text>
</comment>
<feature type="compositionally biased region" description="Polar residues" evidence="3">
    <location>
        <begin position="560"/>
        <end position="571"/>
    </location>
</feature>
<protein>
    <recommendedName>
        <fullName evidence="4">Orc1-like AAA ATPase domain-containing protein</fullName>
    </recommendedName>
</protein>
<evidence type="ECO:0000313" key="5">
    <source>
        <dbReference type="EMBL" id="GAA1563036.1"/>
    </source>
</evidence>
<sequence length="590" mass="63046">MVRNGRGRLWERDRAVEELLGAVRAAERGASSLVLVTGEAGVGKTSVVREVLGRVGSGVRVLRGACDDMLAPPPLQPLRDAVRGTGGPLDVALAKEESDALFEAIVSEFDGPEPTLLVVEDVHWADDSTLDLLRYLARRLQKVRAVLVLTYRADEIDPRHPLRALLGALTDVPVVRIGLEPLSVEAVRSITGGSGRDAEELYRLTGGNPFYLTEALAGPADAVPVTVVDATLARLHTLDPESVSVVEQLSVVPMPVDMDHIAALVDGRLDALTRAEQRGVLETDANGVRFRHELARRAIEQALPAIRRRALNAAIVRLILGCDVGRELYSLVHHAVGAGDVPTILEYAPVAAAKATKAGSHRQALAHYEAVFPYADQLPLADRAQVLAGYAWELHIAHRFPEAVERCRDAVDLFEQLGDPVLLTEALIQQSRHCYLAGETDAALTAVDRALEVAQGNDEVLPAAVGCRGMLLVLTGSPREAIPALKHAHSLAIEAGRTDLAALCLNYIGLALCDLDQPGGLENLQASIGAALSTGDYEAVARGYTNLTRCCTAHAAGTSSRRPWRQGWSSPGSAASARTSTTSRRTGRCS</sequence>
<keyword evidence="2" id="KW-0067">ATP-binding</keyword>
<dbReference type="InterPro" id="IPR011990">
    <property type="entry name" value="TPR-like_helical_dom_sf"/>
</dbReference>
<dbReference type="PANTHER" id="PTHR16305">
    <property type="entry name" value="TESTICULAR SOLUBLE ADENYLYL CYCLASE"/>
    <property type="match status" value="1"/>
</dbReference>
<keyword evidence="1" id="KW-0547">Nucleotide-binding</keyword>
<evidence type="ECO:0000256" key="3">
    <source>
        <dbReference type="SAM" id="MobiDB-lite"/>
    </source>
</evidence>
<dbReference type="SUPFAM" id="SSF48452">
    <property type="entry name" value="TPR-like"/>
    <property type="match status" value="1"/>
</dbReference>
<dbReference type="Gene3D" id="3.40.50.300">
    <property type="entry name" value="P-loop containing nucleotide triphosphate hydrolases"/>
    <property type="match status" value="1"/>
</dbReference>
<feature type="region of interest" description="Disordered" evidence="3">
    <location>
        <begin position="560"/>
        <end position="590"/>
    </location>
</feature>
<dbReference type="Proteomes" id="UP001500393">
    <property type="component" value="Unassembled WGS sequence"/>
</dbReference>
<evidence type="ECO:0000256" key="1">
    <source>
        <dbReference type="ARBA" id="ARBA00022741"/>
    </source>
</evidence>
<dbReference type="Pfam" id="PF13191">
    <property type="entry name" value="AAA_16"/>
    <property type="match status" value="1"/>
</dbReference>
<dbReference type="InterPro" id="IPR041664">
    <property type="entry name" value="AAA_16"/>
</dbReference>
<reference evidence="5 6" key="1">
    <citation type="journal article" date="2019" name="Int. J. Syst. Evol. Microbiol.">
        <title>The Global Catalogue of Microorganisms (GCM) 10K type strain sequencing project: providing services to taxonomists for standard genome sequencing and annotation.</title>
        <authorList>
            <consortium name="The Broad Institute Genomics Platform"/>
            <consortium name="The Broad Institute Genome Sequencing Center for Infectious Disease"/>
            <person name="Wu L."/>
            <person name="Ma J."/>
        </authorList>
    </citation>
    <scope>NUCLEOTIDE SEQUENCE [LARGE SCALE GENOMIC DNA]</scope>
    <source>
        <strain evidence="5 6">JCM 14969</strain>
    </source>
</reference>
<organism evidence="5 6">
    <name type="scientific">Kribbella sancticallisti</name>
    <dbReference type="NCBI Taxonomy" id="460087"/>
    <lineage>
        <taxon>Bacteria</taxon>
        <taxon>Bacillati</taxon>
        <taxon>Actinomycetota</taxon>
        <taxon>Actinomycetes</taxon>
        <taxon>Propionibacteriales</taxon>
        <taxon>Kribbellaceae</taxon>
        <taxon>Kribbella</taxon>
    </lineage>
</organism>
<proteinExistence type="predicted"/>
<dbReference type="InterPro" id="IPR027417">
    <property type="entry name" value="P-loop_NTPase"/>
</dbReference>
<evidence type="ECO:0000259" key="4">
    <source>
        <dbReference type="Pfam" id="PF13191"/>
    </source>
</evidence>
<dbReference type="SUPFAM" id="SSF52540">
    <property type="entry name" value="P-loop containing nucleoside triphosphate hydrolases"/>
    <property type="match status" value="1"/>
</dbReference>
<accession>A0ABN2CT06</accession>